<protein>
    <recommendedName>
        <fullName evidence="5">DNA-binding TFAR19-related protein</fullName>
    </recommendedName>
</protein>
<dbReference type="Gene3D" id="1.10.8.140">
    <property type="entry name" value="PDCD5-like"/>
    <property type="match status" value="1"/>
</dbReference>
<sequence length="136" mass="15277">MEDAELEQIRRARLEQLKAQSGASSAGGSSQDQAQQRKQQEAEARATILNQILEPEAADRLARIRMVKEQRAQDVEDRLITLARTGQLRQKVTEDQLKDLLNAVADAQAAQEEKIVTKRRKGGWGDEDDLDDLLDL</sequence>
<feature type="region of interest" description="Disordered" evidence="2">
    <location>
        <begin position="13"/>
        <end position="47"/>
    </location>
</feature>
<dbReference type="Proteomes" id="UP001600064">
    <property type="component" value="Unassembled WGS sequence"/>
</dbReference>
<gene>
    <name evidence="3" type="ORF">VTJ83DRAFT_1734</name>
</gene>
<dbReference type="InterPro" id="IPR036883">
    <property type="entry name" value="PDCD5-like_sf"/>
</dbReference>
<dbReference type="PANTHER" id="PTHR10840">
    <property type="entry name" value="PROGRAMMED CELL DEATH PROTEIN 5"/>
    <property type="match status" value="1"/>
</dbReference>
<evidence type="ECO:0000256" key="2">
    <source>
        <dbReference type="SAM" id="MobiDB-lite"/>
    </source>
</evidence>
<evidence type="ECO:0000313" key="4">
    <source>
        <dbReference type="Proteomes" id="UP001600064"/>
    </source>
</evidence>
<evidence type="ECO:0000313" key="3">
    <source>
        <dbReference type="EMBL" id="KAL2269550.1"/>
    </source>
</evidence>
<dbReference type="RefSeq" id="XP_070868274.1">
    <property type="nucleotide sequence ID" value="XM_071007926.1"/>
</dbReference>
<dbReference type="EMBL" id="JAZGUE010000002">
    <property type="protein sequence ID" value="KAL2269550.1"/>
    <property type="molecule type" value="Genomic_DNA"/>
</dbReference>
<comment type="caution">
    <text evidence="3">The sequence shown here is derived from an EMBL/GenBank/DDBJ whole genome shotgun (WGS) entry which is preliminary data.</text>
</comment>
<dbReference type="Pfam" id="PF01984">
    <property type="entry name" value="dsDNA_bind"/>
    <property type="match status" value="1"/>
</dbReference>
<dbReference type="PANTHER" id="PTHR10840:SF0">
    <property type="entry name" value="PROGRAMMED CELL DEATH PROTEIN 5"/>
    <property type="match status" value="1"/>
</dbReference>
<dbReference type="GeneID" id="98122570"/>
<comment type="similarity">
    <text evidence="1">Belongs to the PDCD5 family.</text>
</comment>
<dbReference type="PIRSF" id="PIRSF015730">
    <property type="entry name" value="TFAR19"/>
    <property type="match status" value="1"/>
</dbReference>
<name>A0ABR4DHC1_9PEZI</name>
<evidence type="ECO:0008006" key="5">
    <source>
        <dbReference type="Google" id="ProtNLM"/>
    </source>
</evidence>
<organism evidence="3 4">
    <name type="scientific">Remersonia thermophila</name>
    <dbReference type="NCBI Taxonomy" id="72144"/>
    <lineage>
        <taxon>Eukaryota</taxon>
        <taxon>Fungi</taxon>
        <taxon>Dikarya</taxon>
        <taxon>Ascomycota</taxon>
        <taxon>Pezizomycotina</taxon>
        <taxon>Sordariomycetes</taxon>
        <taxon>Sordariomycetidae</taxon>
        <taxon>Sordariales</taxon>
        <taxon>Sordariales incertae sedis</taxon>
        <taxon>Remersonia</taxon>
    </lineage>
</organism>
<accession>A0ABR4DHC1</accession>
<dbReference type="InterPro" id="IPR002836">
    <property type="entry name" value="PDCD5-like"/>
</dbReference>
<reference evidence="3 4" key="1">
    <citation type="journal article" date="2024" name="Commun. Biol.">
        <title>Comparative genomic analysis of thermophilic fungi reveals convergent evolutionary adaptations and gene losses.</title>
        <authorList>
            <person name="Steindorff A.S."/>
            <person name="Aguilar-Pontes M.V."/>
            <person name="Robinson A.J."/>
            <person name="Andreopoulos B."/>
            <person name="LaButti K."/>
            <person name="Kuo A."/>
            <person name="Mondo S."/>
            <person name="Riley R."/>
            <person name="Otillar R."/>
            <person name="Haridas S."/>
            <person name="Lipzen A."/>
            <person name="Grimwood J."/>
            <person name="Schmutz J."/>
            <person name="Clum A."/>
            <person name="Reid I.D."/>
            <person name="Moisan M.C."/>
            <person name="Butler G."/>
            <person name="Nguyen T.T.M."/>
            <person name="Dewar K."/>
            <person name="Conant G."/>
            <person name="Drula E."/>
            <person name="Henrissat B."/>
            <person name="Hansel C."/>
            <person name="Singer S."/>
            <person name="Hutchinson M.I."/>
            <person name="de Vries R.P."/>
            <person name="Natvig D.O."/>
            <person name="Powell A.J."/>
            <person name="Tsang A."/>
            <person name="Grigoriev I.V."/>
        </authorList>
    </citation>
    <scope>NUCLEOTIDE SEQUENCE [LARGE SCALE GENOMIC DNA]</scope>
    <source>
        <strain evidence="3 4">ATCC 22073</strain>
    </source>
</reference>
<keyword evidence="4" id="KW-1185">Reference proteome</keyword>
<feature type="compositionally biased region" description="Low complexity" evidence="2">
    <location>
        <begin position="19"/>
        <end position="37"/>
    </location>
</feature>
<dbReference type="SUPFAM" id="SSF46950">
    <property type="entry name" value="Double-stranded DNA-binding domain"/>
    <property type="match status" value="1"/>
</dbReference>
<feature type="region of interest" description="Disordered" evidence="2">
    <location>
        <begin position="115"/>
        <end position="136"/>
    </location>
</feature>
<proteinExistence type="inferred from homology"/>
<evidence type="ECO:0000256" key="1">
    <source>
        <dbReference type="ARBA" id="ARBA00010490"/>
    </source>
</evidence>
<feature type="compositionally biased region" description="Acidic residues" evidence="2">
    <location>
        <begin position="125"/>
        <end position="136"/>
    </location>
</feature>